<feature type="compositionally biased region" description="Basic and acidic residues" evidence="3">
    <location>
        <begin position="287"/>
        <end position="298"/>
    </location>
</feature>
<proteinExistence type="inferred from homology"/>
<comment type="caution">
    <text evidence="5">The sequence shown here is derived from an EMBL/GenBank/DDBJ whole genome shotgun (WGS) entry which is preliminary data.</text>
</comment>
<reference evidence="5 6" key="1">
    <citation type="submission" date="2020-11" db="EMBL/GenBank/DDBJ databases">
        <title>Kefir isolates.</title>
        <authorList>
            <person name="Marcisauskas S."/>
            <person name="Kim Y."/>
            <person name="Blasche S."/>
        </authorList>
    </citation>
    <scope>NUCLEOTIDE SEQUENCE [LARGE SCALE GENOMIC DNA]</scope>
    <source>
        <strain evidence="5 6">KR</strain>
    </source>
</reference>
<comment type="similarity">
    <text evidence="1">Belongs to the CCR4/nocturin family.</text>
</comment>
<feature type="compositionally biased region" description="Low complexity" evidence="3">
    <location>
        <begin position="299"/>
        <end position="314"/>
    </location>
</feature>
<feature type="region of interest" description="Disordered" evidence="3">
    <location>
        <begin position="225"/>
        <end position="314"/>
    </location>
</feature>
<feature type="compositionally biased region" description="Basic and acidic residues" evidence="3">
    <location>
        <begin position="455"/>
        <end position="468"/>
    </location>
</feature>
<evidence type="ECO:0000259" key="4">
    <source>
        <dbReference type="Pfam" id="PF03372"/>
    </source>
</evidence>
<feature type="compositionally biased region" description="Polar residues" evidence="3">
    <location>
        <begin position="265"/>
        <end position="283"/>
    </location>
</feature>
<dbReference type="InterPro" id="IPR005135">
    <property type="entry name" value="Endo/exonuclease/phosphatase"/>
</dbReference>
<feature type="domain" description="Endonuclease/exonuclease/phosphatase" evidence="4">
    <location>
        <begin position="120"/>
        <end position="408"/>
    </location>
</feature>
<dbReference type="Proteomes" id="UP000777482">
    <property type="component" value="Unassembled WGS sequence"/>
</dbReference>
<sequence>MQASTNAASSSSTPPTTHSAAPTAPALTQGTADAAATNAAAADQKRAFRAAKKAEQERRKVERKKFAQETGVDPALLPKAIAGDLAHDGKVKPKGFVPREWVDVPARDGCGESGKDVTIVTWNMLAQALVASCFPEAIVSRYVVSRSLARPGKDRLPTLMQQVLYLNPDIACLQEVDRLSEHLPSLTLSHGYTSYVGYRQKSHGLLIAHKSSVFDKVGERGIRLDDLPLDENEPLLTPPAEQQTPAGSTPASGMTTPVAADTDASARSGQANGVSAANGSTEPVEQLTEKEKEIRARPPDAASPSGRAARRAAGLSRTTRNVALFVALAFKDDPTKGVIVGTSHTFWHPSHVYERVRQTALISRELVKFRREAGQGRWADWPLFLAGDLNTQPRELTYRLLNDAAVSQDLIDDFDRSRVVHQSVDKLYDPAYEPPTPPEPEAKEGDEVNSGDLSQHPDRTIKNTREATPEDGLGTFEQLRDMIRGALSSPSGSSSARGGGGGGRGTRVRSAYGEAYGLIASEKERWYCSRKPEVQMGNGWRAPEPEAEKEARRQGEMEERIRRGDFEPVYTNFTPLWRCTLDYILLFPPGTPTDEGSEVSTAKEPRWRKLLAMHDFHETCEPGLPRKGVEPSDHVAIGAVVELFT</sequence>
<evidence type="ECO:0000256" key="2">
    <source>
        <dbReference type="ARBA" id="ARBA00022801"/>
    </source>
</evidence>
<dbReference type="InterPro" id="IPR036691">
    <property type="entry name" value="Endo/exonu/phosph_ase_sf"/>
</dbReference>
<evidence type="ECO:0000256" key="3">
    <source>
        <dbReference type="SAM" id="MobiDB-lite"/>
    </source>
</evidence>
<keyword evidence="6" id="KW-1185">Reference proteome</keyword>
<feature type="compositionally biased region" description="Low complexity" evidence="3">
    <location>
        <begin position="1"/>
        <end position="42"/>
    </location>
</feature>
<organism evidence="5 6">
    <name type="scientific">Rhodotorula mucilaginosa</name>
    <name type="common">Yeast</name>
    <name type="synonym">Rhodotorula rubra</name>
    <dbReference type="NCBI Taxonomy" id="5537"/>
    <lineage>
        <taxon>Eukaryota</taxon>
        <taxon>Fungi</taxon>
        <taxon>Dikarya</taxon>
        <taxon>Basidiomycota</taxon>
        <taxon>Pucciniomycotina</taxon>
        <taxon>Microbotryomycetes</taxon>
        <taxon>Sporidiobolales</taxon>
        <taxon>Sporidiobolaceae</taxon>
        <taxon>Rhodotorula</taxon>
    </lineage>
</organism>
<feature type="compositionally biased region" description="Basic and acidic residues" evidence="3">
    <location>
        <begin position="52"/>
        <end position="67"/>
    </location>
</feature>
<accession>A0A9P6W2H1</accession>
<feature type="region of interest" description="Disordered" evidence="3">
    <location>
        <begin position="425"/>
        <end position="474"/>
    </location>
</feature>
<dbReference type="GO" id="GO:0006139">
    <property type="term" value="P:nucleobase-containing compound metabolic process"/>
    <property type="evidence" value="ECO:0007669"/>
    <property type="project" value="UniProtKB-ARBA"/>
</dbReference>
<dbReference type="InterPro" id="IPR050410">
    <property type="entry name" value="CCR4/nocturin_mRNA_transcr"/>
</dbReference>
<evidence type="ECO:0000313" key="6">
    <source>
        <dbReference type="Proteomes" id="UP000777482"/>
    </source>
</evidence>
<dbReference type="SUPFAM" id="SSF56219">
    <property type="entry name" value="DNase I-like"/>
    <property type="match status" value="1"/>
</dbReference>
<evidence type="ECO:0000256" key="1">
    <source>
        <dbReference type="ARBA" id="ARBA00010774"/>
    </source>
</evidence>
<keyword evidence="2" id="KW-0378">Hydrolase</keyword>
<dbReference type="EMBL" id="PUHQ01000031">
    <property type="protein sequence ID" value="KAG0661871.1"/>
    <property type="molecule type" value="Genomic_DNA"/>
</dbReference>
<dbReference type="PANTHER" id="PTHR12121">
    <property type="entry name" value="CARBON CATABOLITE REPRESSOR PROTEIN 4"/>
    <property type="match status" value="1"/>
</dbReference>
<dbReference type="AlphaFoldDB" id="A0A9P6W2H1"/>
<dbReference type="Gene3D" id="3.60.10.10">
    <property type="entry name" value="Endonuclease/exonuclease/phosphatase"/>
    <property type="match status" value="1"/>
</dbReference>
<dbReference type="OrthoDB" id="428734at2759"/>
<feature type="region of interest" description="Disordered" evidence="3">
    <location>
        <begin position="486"/>
        <end position="506"/>
    </location>
</feature>
<name>A0A9P6W2H1_RHOMI</name>
<feature type="compositionally biased region" description="Polar residues" evidence="3">
    <location>
        <begin position="240"/>
        <end position="255"/>
    </location>
</feature>
<dbReference type="Pfam" id="PF03372">
    <property type="entry name" value="Exo_endo_phos"/>
    <property type="match status" value="1"/>
</dbReference>
<feature type="region of interest" description="Disordered" evidence="3">
    <location>
        <begin position="1"/>
        <end position="67"/>
    </location>
</feature>
<gene>
    <name evidence="5" type="ORF">C6P46_003762</name>
</gene>
<protein>
    <recommendedName>
        <fullName evidence="4">Endonuclease/exonuclease/phosphatase domain-containing protein</fullName>
    </recommendedName>
</protein>
<feature type="compositionally biased region" description="Low complexity" evidence="3">
    <location>
        <begin position="486"/>
        <end position="496"/>
    </location>
</feature>
<evidence type="ECO:0000313" key="5">
    <source>
        <dbReference type="EMBL" id="KAG0661871.1"/>
    </source>
</evidence>
<dbReference type="GO" id="GO:0000175">
    <property type="term" value="F:3'-5'-RNA exonuclease activity"/>
    <property type="evidence" value="ECO:0007669"/>
    <property type="project" value="TreeGrafter"/>
</dbReference>
<dbReference type="PANTHER" id="PTHR12121:SF45">
    <property type="entry name" value="NOCTURNIN"/>
    <property type="match status" value="1"/>
</dbReference>